<sequence>MADADDSFVAGDVIAGLTENFFEAVRSSPDLAAQEARPAELVYELDQVVSSYLEEQQLSSDAYQLIQQDVLNHIAHDLADQHHDLADLDVSFDAAGNADPAAVMAAMDHHFEALFSSESFSDDGYAALG</sequence>
<dbReference type="OrthoDB" id="9930837at2"/>
<evidence type="ECO:0000313" key="2">
    <source>
        <dbReference type="Proteomes" id="UP000243002"/>
    </source>
</evidence>
<name>A0A2P7MR76_9CYAN</name>
<proteinExistence type="predicted"/>
<dbReference type="AlphaFoldDB" id="A0A2P7MR76"/>
<dbReference type="RefSeq" id="WP_106632995.1">
    <property type="nucleotide sequence ID" value="NZ_PXXO01000018.1"/>
</dbReference>
<comment type="caution">
    <text evidence="1">The sequence shown here is derived from an EMBL/GenBank/DDBJ whole genome shotgun (WGS) entry which is preliminary data.</text>
</comment>
<dbReference type="Proteomes" id="UP000243002">
    <property type="component" value="Unassembled WGS sequence"/>
</dbReference>
<gene>
    <name evidence="1" type="ORF">C7K55_12140</name>
</gene>
<keyword evidence="2" id="KW-1185">Reference proteome</keyword>
<accession>A0A2P7MR76</accession>
<organism evidence="1 2">
    <name type="scientific">Cyanobium usitatum str. Tous</name>
    <dbReference type="NCBI Taxonomy" id="2116684"/>
    <lineage>
        <taxon>Bacteria</taxon>
        <taxon>Bacillati</taxon>
        <taxon>Cyanobacteriota</taxon>
        <taxon>Cyanophyceae</taxon>
        <taxon>Synechococcales</taxon>
        <taxon>Prochlorococcaceae</taxon>
        <taxon>Cyanobium</taxon>
    </lineage>
</organism>
<evidence type="ECO:0000313" key="1">
    <source>
        <dbReference type="EMBL" id="PSJ03665.1"/>
    </source>
</evidence>
<reference evidence="1 2" key="1">
    <citation type="journal article" date="2018" name="Environ. Microbiol.">
        <title>Ecological and genomic features of two widespread freshwater picocyanobacteria.</title>
        <authorList>
            <person name="Cabello-Yeves P.J."/>
            <person name="Picazo A."/>
            <person name="Camacho A."/>
            <person name="Callieri C."/>
            <person name="Rosselli R."/>
            <person name="Roda-Garcia J.J."/>
            <person name="Coutinho F.H."/>
            <person name="Rodriguez-Valera F."/>
        </authorList>
    </citation>
    <scope>NUCLEOTIDE SEQUENCE [LARGE SCALE GENOMIC DNA]</scope>
    <source>
        <strain evidence="1 2">Tous</strain>
    </source>
</reference>
<protein>
    <submittedName>
        <fullName evidence="1">Uncharacterized protein</fullName>
    </submittedName>
</protein>
<dbReference type="EMBL" id="PXXO01000018">
    <property type="protein sequence ID" value="PSJ03665.1"/>
    <property type="molecule type" value="Genomic_DNA"/>
</dbReference>